<feature type="transmembrane region" description="Helical" evidence="7">
    <location>
        <begin position="287"/>
        <end position="308"/>
    </location>
</feature>
<protein>
    <recommendedName>
        <fullName evidence="10">Major facilitator superfamily (MFS) profile domain-containing protein</fullName>
    </recommendedName>
</protein>
<dbReference type="eggNOG" id="KOG2533">
    <property type="taxonomic scope" value="Eukaryota"/>
</dbReference>
<evidence type="ECO:0000256" key="7">
    <source>
        <dbReference type="SAM" id="Phobius"/>
    </source>
</evidence>
<dbReference type="PANTHER" id="PTHR43791:SF51">
    <property type="entry name" value="MAJOR FACILITATOR SUPERFAMILY (MFS) PROFILE DOMAIN-CONTAINING PROTEIN"/>
    <property type="match status" value="1"/>
</dbReference>
<evidence type="ECO:0000313" key="9">
    <source>
        <dbReference type="Proteomes" id="UP000005206"/>
    </source>
</evidence>
<dbReference type="AlphaFoldDB" id="C7YJ44"/>
<dbReference type="VEuPathDB" id="FungiDB:NECHADRAFT_75549"/>
<proteinExistence type="predicted"/>
<feature type="transmembrane region" description="Helical" evidence="7">
    <location>
        <begin position="50"/>
        <end position="72"/>
    </location>
</feature>
<dbReference type="RefSeq" id="XP_003053918.1">
    <property type="nucleotide sequence ID" value="XM_003053872.1"/>
</dbReference>
<evidence type="ECO:0000256" key="3">
    <source>
        <dbReference type="ARBA" id="ARBA00022692"/>
    </source>
</evidence>
<dbReference type="GeneID" id="9663700"/>
<dbReference type="Pfam" id="PF07690">
    <property type="entry name" value="MFS_1"/>
    <property type="match status" value="1"/>
</dbReference>
<keyword evidence="3 7" id="KW-0812">Transmembrane</keyword>
<dbReference type="PANTHER" id="PTHR43791">
    <property type="entry name" value="PERMEASE-RELATED"/>
    <property type="match status" value="1"/>
</dbReference>
<evidence type="ECO:0008006" key="10">
    <source>
        <dbReference type="Google" id="ProtNLM"/>
    </source>
</evidence>
<accession>C7YJ44</accession>
<reference evidence="8 9" key="1">
    <citation type="journal article" date="2009" name="PLoS Genet.">
        <title>The genome of Nectria haematococca: contribution of supernumerary chromosomes to gene expansion.</title>
        <authorList>
            <person name="Coleman J.J."/>
            <person name="Rounsley S.D."/>
            <person name="Rodriguez-Carres M."/>
            <person name="Kuo A."/>
            <person name="Wasmann C.C."/>
            <person name="Grimwood J."/>
            <person name="Schmutz J."/>
            <person name="Taga M."/>
            <person name="White G.J."/>
            <person name="Zhou S."/>
            <person name="Schwartz D.C."/>
            <person name="Freitag M."/>
            <person name="Ma L.J."/>
            <person name="Danchin E.G."/>
            <person name="Henrissat B."/>
            <person name="Coutinho P.M."/>
            <person name="Nelson D.R."/>
            <person name="Straney D."/>
            <person name="Napoli C.A."/>
            <person name="Barker B.M."/>
            <person name="Gribskov M."/>
            <person name="Rep M."/>
            <person name="Kroken S."/>
            <person name="Molnar I."/>
            <person name="Rensing C."/>
            <person name="Kennell J.C."/>
            <person name="Zamora J."/>
            <person name="Farman M.L."/>
            <person name="Selker E.U."/>
            <person name="Salamov A."/>
            <person name="Shapiro H."/>
            <person name="Pangilinan J."/>
            <person name="Lindquist E."/>
            <person name="Lamers C."/>
            <person name="Grigoriev I.V."/>
            <person name="Geiser D.M."/>
            <person name="Covert S.F."/>
            <person name="Temporini E."/>
            <person name="Vanetten H.D."/>
        </authorList>
    </citation>
    <scope>NUCLEOTIDE SEQUENCE [LARGE SCALE GENOMIC DNA]</scope>
    <source>
        <strain evidence="9">ATCC MYA-4622 / CBS 123669 / FGSC 9596 / NRRL 45880 / 77-13-4</strain>
    </source>
</reference>
<evidence type="ECO:0000256" key="4">
    <source>
        <dbReference type="ARBA" id="ARBA00022989"/>
    </source>
</evidence>
<comment type="subcellular location">
    <subcellularLocation>
        <location evidence="1">Membrane</location>
        <topology evidence="1">Multi-pass membrane protein</topology>
    </subcellularLocation>
</comment>
<keyword evidence="6" id="KW-0325">Glycoprotein</keyword>
<dbReference type="InParanoid" id="C7YJ44"/>
<dbReference type="InterPro" id="IPR011701">
    <property type="entry name" value="MFS"/>
</dbReference>
<evidence type="ECO:0000256" key="6">
    <source>
        <dbReference type="ARBA" id="ARBA00023180"/>
    </source>
</evidence>
<evidence type="ECO:0000256" key="1">
    <source>
        <dbReference type="ARBA" id="ARBA00004141"/>
    </source>
</evidence>
<dbReference type="EMBL" id="GG698896">
    <property type="protein sequence ID" value="EEU48205.1"/>
    <property type="molecule type" value="Genomic_DNA"/>
</dbReference>
<evidence type="ECO:0000256" key="5">
    <source>
        <dbReference type="ARBA" id="ARBA00023136"/>
    </source>
</evidence>
<name>C7YJ44_FUSV7</name>
<dbReference type="InterPro" id="IPR036259">
    <property type="entry name" value="MFS_trans_sf"/>
</dbReference>
<dbReference type="GO" id="GO:0016020">
    <property type="term" value="C:membrane"/>
    <property type="evidence" value="ECO:0007669"/>
    <property type="project" value="UniProtKB-SubCell"/>
</dbReference>
<gene>
    <name evidence="8" type="ORF">NECHADRAFT_75549</name>
</gene>
<keyword evidence="2" id="KW-0813">Transport</keyword>
<feature type="transmembrane region" description="Helical" evidence="7">
    <location>
        <begin position="169"/>
        <end position="188"/>
    </location>
</feature>
<keyword evidence="5 7" id="KW-0472">Membrane</keyword>
<keyword evidence="4 7" id="KW-1133">Transmembrane helix</keyword>
<dbReference type="SUPFAM" id="SSF103473">
    <property type="entry name" value="MFS general substrate transporter"/>
    <property type="match status" value="1"/>
</dbReference>
<evidence type="ECO:0000256" key="2">
    <source>
        <dbReference type="ARBA" id="ARBA00022448"/>
    </source>
</evidence>
<sequence>MNRGTMRSGYVSIPHHLLNSVPQVPYILAEVPSNLVLKWIRPSRWQSRIMISWGIVTACTAAVSNLGGLYAMNHYGTPQTLTIHQVPGTSDWLTPKERAFLQARLPVASPRSSEKDFDMREVIKTLRDKRLWLFTLSWALQTCGASGVKFYQPSIIANMGFSSIATAQILNIPMSVLTIIIILTAGYVSDRAKFPLPLFPITSTIIVIASYGILVAYPNDIAVYIGMLIGNSFSIAWFPMMWSWRSQTVSGATGSAFAIGFVNSYGQIGDAVGPQMFQDKYEPRYRLPFALAMSLIAACGLTNSYTWWVTRQTERDTRRHKRARLEAKRNNEAILDDIVDHDLDGTRRD</sequence>
<dbReference type="Proteomes" id="UP000005206">
    <property type="component" value="Chromosome 1"/>
</dbReference>
<feature type="transmembrane region" description="Helical" evidence="7">
    <location>
        <begin position="221"/>
        <end position="242"/>
    </location>
</feature>
<organism evidence="8 9">
    <name type="scientific">Fusarium vanettenii (strain ATCC MYA-4622 / CBS 123669 / FGSC 9596 / NRRL 45880 / 77-13-4)</name>
    <name type="common">Fusarium solani subsp. pisi</name>
    <dbReference type="NCBI Taxonomy" id="660122"/>
    <lineage>
        <taxon>Eukaryota</taxon>
        <taxon>Fungi</taxon>
        <taxon>Dikarya</taxon>
        <taxon>Ascomycota</taxon>
        <taxon>Pezizomycotina</taxon>
        <taxon>Sordariomycetes</taxon>
        <taxon>Hypocreomycetidae</taxon>
        <taxon>Hypocreales</taxon>
        <taxon>Nectriaceae</taxon>
        <taxon>Fusarium</taxon>
        <taxon>Fusarium solani species complex</taxon>
        <taxon>Fusarium vanettenii</taxon>
    </lineage>
</organism>
<dbReference type="OMA" id="TWWVTRK"/>
<keyword evidence="9" id="KW-1185">Reference proteome</keyword>
<feature type="transmembrane region" description="Helical" evidence="7">
    <location>
        <begin position="194"/>
        <end position="214"/>
    </location>
</feature>
<evidence type="ECO:0000313" key="8">
    <source>
        <dbReference type="EMBL" id="EEU48205.1"/>
    </source>
</evidence>
<dbReference type="KEGG" id="nhe:NECHADRAFT_75549"/>
<dbReference type="HOGENOM" id="CLU_001265_0_0_1"/>
<dbReference type="OrthoDB" id="2985014at2759"/>
<dbReference type="GO" id="GO:0022857">
    <property type="term" value="F:transmembrane transporter activity"/>
    <property type="evidence" value="ECO:0007669"/>
    <property type="project" value="InterPro"/>
</dbReference>
<feature type="transmembrane region" description="Helical" evidence="7">
    <location>
        <begin position="248"/>
        <end position="266"/>
    </location>
</feature>
<dbReference type="Gene3D" id="1.20.1250.20">
    <property type="entry name" value="MFS general substrate transporter like domains"/>
    <property type="match status" value="1"/>
</dbReference>